<dbReference type="InterPro" id="IPR001789">
    <property type="entry name" value="Sig_transdc_resp-reg_receiver"/>
</dbReference>
<keyword evidence="7" id="KW-1185">Reference proteome</keyword>
<comment type="function">
    <text evidence="3">May play the central regulatory role in sporulation. It may be an element of the effector pathway responsible for the activation of sporulation genes in response to nutritional stress. Spo0A may act in concert with spo0H (a sigma factor) to control the expression of some genes that are critical to the sporulation process.</text>
</comment>
<dbReference type="SMART" id="SM00448">
    <property type="entry name" value="REC"/>
    <property type="match status" value="1"/>
</dbReference>
<reference evidence="6 7" key="1">
    <citation type="journal article" date="2006" name="J. Bacteriol.">
        <title>Complete genome sequence of the dehalorespiring bacterium Desulfitobacterium hafniense Y51 and comparison with Dehalococcoides ethenogenes 195.</title>
        <authorList>
            <person name="Nonaka H."/>
            <person name="Keresztes G."/>
            <person name="Shinoda Y."/>
            <person name="Ikenaga Y."/>
            <person name="Abe M."/>
            <person name="Naito K."/>
            <person name="Inatomi K."/>
            <person name="Furukawa K."/>
            <person name="Inui M."/>
            <person name="Yukawa H."/>
        </authorList>
    </citation>
    <scope>NUCLEOTIDE SEQUENCE [LARGE SCALE GENOMIC DNA]</scope>
    <source>
        <strain evidence="6 7">Y51</strain>
    </source>
</reference>
<evidence type="ECO:0000259" key="5">
    <source>
        <dbReference type="PROSITE" id="PS50110"/>
    </source>
</evidence>
<protein>
    <recommendedName>
        <fullName evidence="1">Stage 0 sporulation protein A homolog</fullName>
    </recommendedName>
</protein>
<dbReference type="AlphaFoldDB" id="Q24ML2"/>
<dbReference type="GO" id="GO:0000160">
    <property type="term" value="P:phosphorelay signal transduction system"/>
    <property type="evidence" value="ECO:0007669"/>
    <property type="project" value="InterPro"/>
</dbReference>
<organism evidence="6 7">
    <name type="scientific">Desulfitobacterium hafniense (strain Y51)</name>
    <dbReference type="NCBI Taxonomy" id="138119"/>
    <lineage>
        <taxon>Bacteria</taxon>
        <taxon>Bacillati</taxon>
        <taxon>Bacillota</taxon>
        <taxon>Clostridia</taxon>
        <taxon>Eubacteriales</taxon>
        <taxon>Desulfitobacteriaceae</taxon>
        <taxon>Desulfitobacterium</taxon>
    </lineage>
</organism>
<accession>Q24ML2</accession>
<evidence type="ECO:0000256" key="1">
    <source>
        <dbReference type="ARBA" id="ARBA00018672"/>
    </source>
</evidence>
<sequence>MGTTDERGQFMANILVVDDQMGVRRLLFETFKEEGHLVKMAENGNEALRVLEGYKPDLIIMDMKMPEMNGIDTLKEIRTFNQDVQVIMMTAYGDAQTMERAQEQGVMHYISKPFDLFELRDVVRDLLNK</sequence>
<evidence type="ECO:0000256" key="3">
    <source>
        <dbReference type="ARBA" id="ARBA00024867"/>
    </source>
</evidence>
<dbReference type="HOGENOM" id="CLU_000445_69_8_9"/>
<dbReference type="InterPro" id="IPR011006">
    <property type="entry name" value="CheY-like_superfamily"/>
</dbReference>
<dbReference type="eggNOG" id="COG2204">
    <property type="taxonomic scope" value="Bacteria"/>
</dbReference>
<name>Q24ML2_DESHY</name>
<evidence type="ECO:0000313" key="7">
    <source>
        <dbReference type="Proteomes" id="UP000001946"/>
    </source>
</evidence>
<dbReference type="PANTHER" id="PTHR44591">
    <property type="entry name" value="STRESS RESPONSE REGULATOR PROTEIN 1"/>
    <property type="match status" value="1"/>
</dbReference>
<dbReference type="InterPro" id="IPR050595">
    <property type="entry name" value="Bact_response_regulator"/>
</dbReference>
<dbReference type="KEGG" id="dsy:DSY4941"/>
<dbReference type="Gene3D" id="3.40.50.2300">
    <property type="match status" value="1"/>
</dbReference>
<evidence type="ECO:0000313" key="6">
    <source>
        <dbReference type="EMBL" id="BAE86730.1"/>
    </source>
</evidence>
<dbReference type="EMBL" id="AP008230">
    <property type="protein sequence ID" value="BAE86730.1"/>
    <property type="molecule type" value="Genomic_DNA"/>
</dbReference>
<feature type="modified residue" description="4-aspartylphosphate" evidence="4">
    <location>
        <position position="62"/>
    </location>
</feature>
<evidence type="ECO:0000256" key="2">
    <source>
        <dbReference type="ARBA" id="ARBA00022553"/>
    </source>
</evidence>
<dbReference type="PANTHER" id="PTHR44591:SF3">
    <property type="entry name" value="RESPONSE REGULATORY DOMAIN-CONTAINING PROTEIN"/>
    <property type="match status" value="1"/>
</dbReference>
<proteinExistence type="predicted"/>
<keyword evidence="2 4" id="KW-0597">Phosphoprotein</keyword>
<evidence type="ECO:0000256" key="4">
    <source>
        <dbReference type="PROSITE-ProRule" id="PRU00169"/>
    </source>
</evidence>
<gene>
    <name evidence="6" type="ordered locus">DSY4941</name>
</gene>
<dbReference type="STRING" id="138119.DSY4941"/>
<dbReference type="Proteomes" id="UP000001946">
    <property type="component" value="Chromosome"/>
</dbReference>
<dbReference type="Pfam" id="PF00072">
    <property type="entry name" value="Response_reg"/>
    <property type="match status" value="1"/>
</dbReference>
<dbReference type="SUPFAM" id="SSF52172">
    <property type="entry name" value="CheY-like"/>
    <property type="match status" value="1"/>
</dbReference>
<dbReference type="PROSITE" id="PS50110">
    <property type="entry name" value="RESPONSE_REGULATORY"/>
    <property type="match status" value="1"/>
</dbReference>
<feature type="domain" description="Response regulatory" evidence="5">
    <location>
        <begin position="13"/>
        <end position="127"/>
    </location>
</feature>